<evidence type="ECO:0000256" key="1">
    <source>
        <dbReference type="ARBA" id="ARBA00023015"/>
    </source>
</evidence>
<proteinExistence type="predicted"/>
<comment type="caution">
    <text evidence="7">The sequence shown here is derived from an EMBL/GenBank/DDBJ whole genome shotgun (WGS) entry which is preliminary data.</text>
</comment>
<evidence type="ECO:0000256" key="3">
    <source>
        <dbReference type="ARBA" id="ARBA00023155"/>
    </source>
</evidence>
<reference evidence="7 8" key="1">
    <citation type="journal article" date="2021" name="Nat. Commun.">
        <title>Incipient diploidization of the medicinal plant Perilla within 10,000 years.</title>
        <authorList>
            <person name="Zhang Y."/>
            <person name="Shen Q."/>
            <person name="Leng L."/>
            <person name="Zhang D."/>
            <person name="Chen S."/>
            <person name="Shi Y."/>
            <person name="Ning Z."/>
            <person name="Chen S."/>
        </authorList>
    </citation>
    <scope>NUCLEOTIDE SEQUENCE [LARGE SCALE GENOMIC DNA]</scope>
    <source>
        <strain evidence="8">cv. PC099</strain>
    </source>
</reference>
<dbReference type="PANTHER" id="PTHR45654">
    <property type="entry name" value="HOMEOBOX-LEUCINE ZIPPER PROTEIN MERISTEM L1"/>
    <property type="match status" value="1"/>
</dbReference>
<dbReference type="AlphaFoldDB" id="A0AAD4PCE9"/>
<dbReference type="CDD" id="cd08875">
    <property type="entry name" value="START_ArGLABRA2_like"/>
    <property type="match status" value="1"/>
</dbReference>
<organism evidence="7 8">
    <name type="scientific">Perilla frutescens var. hirtella</name>
    <name type="common">Perilla citriodora</name>
    <name type="synonym">Perilla setoyensis</name>
    <dbReference type="NCBI Taxonomy" id="608512"/>
    <lineage>
        <taxon>Eukaryota</taxon>
        <taxon>Viridiplantae</taxon>
        <taxon>Streptophyta</taxon>
        <taxon>Embryophyta</taxon>
        <taxon>Tracheophyta</taxon>
        <taxon>Spermatophyta</taxon>
        <taxon>Magnoliopsida</taxon>
        <taxon>eudicotyledons</taxon>
        <taxon>Gunneridae</taxon>
        <taxon>Pentapetalae</taxon>
        <taxon>asterids</taxon>
        <taxon>lamiids</taxon>
        <taxon>Lamiales</taxon>
        <taxon>Lamiaceae</taxon>
        <taxon>Nepetoideae</taxon>
        <taxon>Elsholtzieae</taxon>
        <taxon>Perilla</taxon>
    </lineage>
</organism>
<sequence>MVESDKLGLNHNNDCDGECISNRAAAAAAAAIPNAIREANDHFQSFNDHSNNMQRASDLLVAVSSNAEVHRARILDLAFSASEELRLMAREQESLWLFDIDNGYEVLNQAEYKKRFVLLDPSLEEVIRVITEGEPSDLPDLNENVDYQSNNGCMPLCVTENTNSEGSRANGVVFRSPISLVSMFMDVDKWSATFSNIVSKAINLAVLTTGNNENKNGCLQVMFAEFHISSPLVKPRQMYFVRHSRQIDNDTWVVADVSLETIFPNPMLTSQRKPSGCVIQALQDGISTVTWVEHNAECKGSTHSMFKGLLESGVVFNAKRWISTLERQCDRIATLEAQDEDKGPGVARNGLLKLAEKMVRHFNFNICSNMGGAWRPLNVPGGDEIVIKTSFYLDDQQIPCGVAVSIATSVWLPVKQNRVFNFLRNEHNRTKWDILSHGLQIQDVVSFSSARNSTDSVSVVSVEASSTRTDITYLQESFSDSMACCVAYAPIDVPTMHHILQGGRADSVAILPSGLVVLPDGTSTDNSILTVAFQIMDQQLTTPEELPPCSMLTACTLIKETVSLIRTALLLGT</sequence>
<protein>
    <recommendedName>
        <fullName evidence="6">START domain-containing protein</fullName>
    </recommendedName>
</protein>
<feature type="domain" description="START" evidence="6">
    <location>
        <begin position="67"/>
        <end position="334"/>
    </location>
</feature>
<keyword evidence="8" id="KW-1185">Reference proteome</keyword>
<evidence type="ECO:0000256" key="5">
    <source>
        <dbReference type="ARBA" id="ARBA00023242"/>
    </source>
</evidence>
<keyword evidence="4" id="KW-0804">Transcription</keyword>
<dbReference type="PROSITE" id="PS50848">
    <property type="entry name" value="START"/>
    <property type="match status" value="1"/>
</dbReference>
<dbReference type="Pfam" id="PF25797">
    <property type="entry name" value="PDF2_C"/>
    <property type="match status" value="1"/>
</dbReference>
<evidence type="ECO:0000313" key="7">
    <source>
        <dbReference type="EMBL" id="KAH6834788.1"/>
    </source>
</evidence>
<evidence type="ECO:0000313" key="8">
    <source>
        <dbReference type="Proteomes" id="UP001190926"/>
    </source>
</evidence>
<keyword evidence="1" id="KW-0805">Transcription regulation</keyword>
<dbReference type="GO" id="GO:0008289">
    <property type="term" value="F:lipid binding"/>
    <property type="evidence" value="ECO:0007669"/>
    <property type="project" value="InterPro"/>
</dbReference>
<dbReference type="SUPFAM" id="SSF55961">
    <property type="entry name" value="Bet v1-like"/>
    <property type="match status" value="2"/>
</dbReference>
<gene>
    <name evidence="7" type="ORF">C2S53_000873</name>
</gene>
<evidence type="ECO:0000256" key="2">
    <source>
        <dbReference type="ARBA" id="ARBA00023125"/>
    </source>
</evidence>
<keyword evidence="3" id="KW-0371">Homeobox</keyword>
<dbReference type="InterPro" id="IPR057993">
    <property type="entry name" value="HD-Zip_IV_C"/>
</dbReference>
<dbReference type="Gene3D" id="3.30.530.20">
    <property type="match status" value="1"/>
</dbReference>
<dbReference type="GO" id="GO:0003677">
    <property type="term" value="F:DNA binding"/>
    <property type="evidence" value="ECO:0007669"/>
    <property type="project" value="UniProtKB-KW"/>
</dbReference>
<dbReference type="EMBL" id="SDAM02000043">
    <property type="protein sequence ID" value="KAH6834788.1"/>
    <property type="molecule type" value="Genomic_DNA"/>
</dbReference>
<name>A0AAD4PCE9_PERFH</name>
<dbReference type="InterPro" id="IPR002913">
    <property type="entry name" value="START_lipid-bd_dom"/>
</dbReference>
<dbReference type="InterPro" id="IPR042160">
    <property type="entry name" value="HD-Zip_IV"/>
</dbReference>
<dbReference type="SMART" id="SM00234">
    <property type="entry name" value="START"/>
    <property type="match status" value="1"/>
</dbReference>
<evidence type="ECO:0000256" key="4">
    <source>
        <dbReference type="ARBA" id="ARBA00023163"/>
    </source>
</evidence>
<evidence type="ECO:0000259" key="6">
    <source>
        <dbReference type="PROSITE" id="PS50848"/>
    </source>
</evidence>
<dbReference type="PANTHER" id="PTHR45654:SF15">
    <property type="entry name" value="HOMEOBOX-LEUCINE ZIPPER PROTEIN PROTODERMAL FACTOR 2-LIKE"/>
    <property type="match status" value="1"/>
</dbReference>
<dbReference type="Proteomes" id="UP001190926">
    <property type="component" value="Unassembled WGS sequence"/>
</dbReference>
<accession>A0AAD4PCE9</accession>
<dbReference type="Pfam" id="PF01852">
    <property type="entry name" value="START"/>
    <property type="match status" value="1"/>
</dbReference>
<dbReference type="InterPro" id="IPR023393">
    <property type="entry name" value="START-like_dom_sf"/>
</dbReference>
<keyword evidence="2" id="KW-0238">DNA-binding</keyword>
<keyword evidence="5" id="KW-0539">Nucleus</keyword>